<dbReference type="GO" id="GO:0006508">
    <property type="term" value="P:proteolysis"/>
    <property type="evidence" value="ECO:0007669"/>
    <property type="project" value="UniProtKB-KW"/>
</dbReference>
<feature type="active site" description="Charge relay system" evidence="5">
    <location>
        <position position="547"/>
    </location>
</feature>
<dbReference type="Proteomes" id="UP001303160">
    <property type="component" value="Unassembled WGS sequence"/>
</dbReference>
<sequence length="849" mass="95956">MIVSDPWRIISERVSEEDSTPTQTACKKSPEEVEKEARCFARAPESEAQMLKSASRFRGHSSAIRDGLPTHSHETIKSRLIEGPRAPLHKRRKRMRQSMHDPCTSICAPKAIGHTLSSMAMDDAAEGGEKGRQTLSLIESIIKAALLKSKINYRDMFSYFLEISEIGQEETTEFDGTPGPELPPGEDDFAGYERYAKTLYDTLVRYSACNCERPDQNDQHLARLRLKPIYQANDSKQLAFDMLFSALPNPPRSAQLNWQDVRVFVPTSKPRRRVQWTQKPSTTHETSRTDAIENEAYERIDTLCTLISSRCGSLLCFKAASGQLMVLRNATDLMSQYNVNHDASPGLHLGQVLDRFDMRHGMRPVLAYILAKAVWYYYDSNWTSMDIHAFLLLASCSSRLRLATRLEMEGHPAQWDPKTANQQLLSLQKQLQDGEFYEDCRFPRYKAAVSKCLDPMLFRNAPFNAKSPTENLQERRSIIYKEIVDPLRQLIEGTGWIAELDDFERTALTPKPRTKAGSKDLTQATVVEKERRKASIKNAPFKVAILDTGYEENSPAFDLPGHSRRVKKWKDFVSGSSSPVDTDGHGTHLLTLLLQLECPANIYVSRVTENSKTLHSAEDNIVEAIRIAATEWNVDFISLSFGFPKHIQRIRDAIADAVHARRGAITFFAAANNDGFNSREMFPANLGESVISIRGTNRAGGFEPKYNPPKSSDEPVFGTLGIDVVSDWPGLETGKPMSGCSVATPIAVAIAVMLLEYAAARPKDFTEDDLKLMRTRRGVLEIFKEIGVHAGDHRYYLAPFNLFRLSEDIRLSKIKTALGRHPEKWYQYWRKEMNTEHILNRKAGTAKWE</sequence>
<keyword evidence="9" id="KW-1185">Reference proteome</keyword>
<reference evidence="8" key="1">
    <citation type="journal article" date="2023" name="Mol. Phylogenet. Evol.">
        <title>Genome-scale phylogeny and comparative genomics of the fungal order Sordariales.</title>
        <authorList>
            <person name="Hensen N."/>
            <person name="Bonometti L."/>
            <person name="Westerberg I."/>
            <person name="Brannstrom I.O."/>
            <person name="Guillou S."/>
            <person name="Cros-Aarteil S."/>
            <person name="Calhoun S."/>
            <person name="Haridas S."/>
            <person name="Kuo A."/>
            <person name="Mondo S."/>
            <person name="Pangilinan J."/>
            <person name="Riley R."/>
            <person name="LaButti K."/>
            <person name="Andreopoulos B."/>
            <person name="Lipzen A."/>
            <person name="Chen C."/>
            <person name="Yan M."/>
            <person name="Daum C."/>
            <person name="Ng V."/>
            <person name="Clum A."/>
            <person name="Steindorff A."/>
            <person name="Ohm R.A."/>
            <person name="Martin F."/>
            <person name="Silar P."/>
            <person name="Natvig D.O."/>
            <person name="Lalanne C."/>
            <person name="Gautier V."/>
            <person name="Ament-Velasquez S.L."/>
            <person name="Kruys A."/>
            <person name="Hutchinson M.I."/>
            <person name="Powell A.J."/>
            <person name="Barry K."/>
            <person name="Miller A.N."/>
            <person name="Grigoriev I.V."/>
            <person name="Debuchy R."/>
            <person name="Gladieux P."/>
            <person name="Hiltunen Thoren M."/>
            <person name="Johannesson H."/>
        </authorList>
    </citation>
    <scope>NUCLEOTIDE SEQUENCE</scope>
    <source>
        <strain evidence="8">CBS 315.58</strain>
    </source>
</reference>
<dbReference type="InterPro" id="IPR036852">
    <property type="entry name" value="Peptidase_S8/S53_dom_sf"/>
</dbReference>
<evidence type="ECO:0000256" key="1">
    <source>
        <dbReference type="ARBA" id="ARBA00011073"/>
    </source>
</evidence>
<dbReference type="GO" id="GO:0004252">
    <property type="term" value="F:serine-type endopeptidase activity"/>
    <property type="evidence" value="ECO:0007669"/>
    <property type="project" value="UniProtKB-UniRule"/>
</dbReference>
<name>A0AAN6X5C0_9PEZI</name>
<organism evidence="8 9">
    <name type="scientific">Triangularia verruculosa</name>
    <dbReference type="NCBI Taxonomy" id="2587418"/>
    <lineage>
        <taxon>Eukaryota</taxon>
        <taxon>Fungi</taxon>
        <taxon>Dikarya</taxon>
        <taxon>Ascomycota</taxon>
        <taxon>Pezizomycotina</taxon>
        <taxon>Sordariomycetes</taxon>
        <taxon>Sordariomycetidae</taxon>
        <taxon>Sordariales</taxon>
        <taxon>Podosporaceae</taxon>
        <taxon>Triangularia</taxon>
    </lineage>
</organism>
<comment type="similarity">
    <text evidence="1 5">Belongs to the peptidase S8 family.</text>
</comment>
<dbReference type="InterPro" id="IPR015500">
    <property type="entry name" value="Peptidase_S8_subtilisin-rel"/>
</dbReference>
<keyword evidence="4 5" id="KW-0720">Serine protease</keyword>
<comment type="caution">
    <text evidence="8">The sequence shown here is derived from an EMBL/GenBank/DDBJ whole genome shotgun (WGS) entry which is preliminary data.</text>
</comment>
<evidence type="ECO:0000313" key="8">
    <source>
        <dbReference type="EMBL" id="KAK4194189.1"/>
    </source>
</evidence>
<dbReference type="PRINTS" id="PR00723">
    <property type="entry name" value="SUBTILISIN"/>
</dbReference>
<evidence type="ECO:0000259" key="6">
    <source>
        <dbReference type="Pfam" id="PF00082"/>
    </source>
</evidence>
<dbReference type="AlphaFoldDB" id="A0AAN6X5C0"/>
<evidence type="ECO:0000313" key="9">
    <source>
        <dbReference type="Proteomes" id="UP001303160"/>
    </source>
</evidence>
<dbReference type="SUPFAM" id="SSF52743">
    <property type="entry name" value="Subtilisin-like"/>
    <property type="match status" value="1"/>
</dbReference>
<dbReference type="PROSITE" id="PS51892">
    <property type="entry name" value="SUBTILASE"/>
    <property type="match status" value="1"/>
</dbReference>
<evidence type="ECO:0000256" key="2">
    <source>
        <dbReference type="ARBA" id="ARBA00022670"/>
    </source>
</evidence>
<feature type="active site" description="Charge relay system" evidence="5">
    <location>
        <position position="585"/>
    </location>
</feature>
<dbReference type="PANTHER" id="PTHR43806:SF11">
    <property type="entry name" value="CEREVISIN-RELATED"/>
    <property type="match status" value="1"/>
</dbReference>
<gene>
    <name evidence="8" type="ORF">QBC40DRAFT_321195</name>
</gene>
<dbReference type="InterPro" id="IPR050131">
    <property type="entry name" value="Peptidase_S8_subtilisin-like"/>
</dbReference>
<protein>
    <recommendedName>
        <fullName evidence="10">Peptidase S8/S53 domain-containing protein</fullName>
    </recommendedName>
</protein>
<reference evidence="8" key="2">
    <citation type="submission" date="2023-05" db="EMBL/GenBank/DDBJ databases">
        <authorList>
            <consortium name="Lawrence Berkeley National Laboratory"/>
            <person name="Steindorff A."/>
            <person name="Hensen N."/>
            <person name="Bonometti L."/>
            <person name="Westerberg I."/>
            <person name="Brannstrom I.O."/>
            <person name="Guillou S."/>
            <person name="Cros-Aarteil S."/>
            <person name="Calhoun S."/>
            <person name="Haridas S."/>
            <person name="Kuo A."/>
            <person name="Mondo S."/>
            <person name="Pangilinan J."/>
            <person name="Riley R."/>
            <person name="Labutti K."/>
            <person name="Andreopoulos B."/>
            <person name="Lipzen A."/>
            <person name="Chen C."/>
            <person name="Yanf M."/>
            <person name="Daum C."/>
            <person name="Ng V."/>
            <person name="Clum A."/>
            <person name="Ohm R."/>
            <person name="Martin F."/>
            <person name="Silar P."/>
            <person name="Natvig D."/>
            <person name="Lalanne C."/>
            <person name="Gautier V."/>
            <person name="Ament-Velasquez S.L."/>
            <person name="Kruys A."/>
            <person name="Hutchinson M.I."/>
            <person name="Powell A.J."/>
            <person name="Barry K."/>
            <person name="Miller A.N."/>
            <person name="Grigoriev I.V."/>
            <person name="Debuchy R."/>
            <person name="Gladieux P."/>
            <person name="Thoren M.H."/>
            <person name="Johannesson H."/>
        </authorList>
    </citation>
    <scope>NUCLEOTIDE SEQUENCE</scope>
    <source>
        <strain evidence="8">CBS 315.58</strain>
    </source>
</reference>
<evidence type="ECO:0000256" key="4">
    <source>
        <dbReference type="ARBA" id="ARBA00022825"/>
    </source>
</evidence>
<dbReference type="Pfam" id="PF00082">
    <property type="entry name" value="Peptidase_S8"/>
    <property type="match status" value="1"/>
</dbReference>
<dbReference type="InterPro" id="IPR000209">
    <property type="entry name" value="Peptidase_S8/S53_dom"/>
</dbReference>
<evidence type="ECO:0000259" key="7">
    <source>
        <dbReference type="Pfam" id="PF24476"/>
    </source>
</evidence>
<evidence type="ECO:0000256" key="3">
    <source>
        <dbReference type="ARBA" id="ARBA00022801"/>
    </source>
</evidence>
<dbReference type="Gene3D" id="3.40.50.200">
    <property type="entry name" value="Peptidase S8/S53 domain"/>
    <property type="match status" value="1"/>
</dbReference>
<feature type="domain" description="DUF7580" evidence="7">
    <location>
        <begin position="192"/>
        <end position="389"/>
    </location>
</feature>
<evidence type="ECO:0008006" key="10">
    <source>
        <dbReference type="Google" id="ProtNLM"/>
    </source>
</evidence>
<dbReference type="PANTHER" id="PTHR43806">
    <property type="entry name" value="PEPTIDASE S8"/>
    <property type="match status" value="1"/>
</dbReference>
<proteinExistence type="inferred from homology"/>
<evidence type="ECO:0000256" key="5">
    <source>
        <dbReference type="PROSITE-ProRule" id="PRU01240"/>
    </source>
</evidence>
<dbReference type="EMBL" id="MU864086">
    <property type="protein sequence ID" value="KAK4194189.1"/>
    <property type="molecule type" value="Genomic_DNA"/>
</dbReference>
<accession>A0AAN6X5C0</accession>
<feature type="domain" description="Peptidase S8/S53" evidence="6">
    <location>
        <begin position="542"/>
        <end position="769"/>
    </location>
</feature>
<feature type="active site" description="Charge relay system" evidence="5">
    <location>
        <position position="741"/>
    </location>
</feature>
<dbReference type="CDD" id="cd00306">
    <property type="entry name" value="Peptidases_S8_S53"/>
    <property type="match status" value="1"/>
</dbReference>
<keyword evidence="3 5" id="KW-0378">Hydrolase</keyword>
<dbReference type="InterPro" id="IPR056002">
    <property type="entry name" value="DUF7580"/>
</dbReference>
<dbReference type="Pfam" id="PF24476">
    <property type="entry name" value="DUF7580"/>
    <property type="match status" value="1"/>
</dbReference>
<keyword evidence="2 5" id="KW-0645">Protease</keyword>